<feature type="region of interest" description="Disordered" evidence="1">
    <location>
        <begin position="1"/>
        <end position="27"/>
    </location>
</feature>
<dbReference type="Proteomes" id="UP001066276">
    <property type="component" value="Chromosome 7"/>
</dbReference>
<reference evidence="2" key="1">
    <citation type="journal article" date="2022" name="bioRxiv">
        <title>Sequencing and chromosome-scale assembly of the giantPleurodeles waltlgenome.</title>
        <authorList>
            <person name="Brown T."/>
            <person name="Elewa A."/>
            <person name="Iarovenko S."/>
            <person name="Subramanian E."/>
            <person name="Araus A.J."/>
            <person name="Petzold A."/>
            <person name="Susuki M."/>
            <person name="Suzuki K.-i.T."/>
            <person name="Hayashi T."/>
            <person name="Toyoda A."/>
            <person name="Oliveira C."/>
            <person name="Osipova E."/>
            <person name="Leigh N.D."/>
            <person name="Simon A."/>
            <person name="Yun M.H."/>
        </authorList>
    </citation>
    <scope>NUCLEOTIDE SEQUENCE</scope>
    <source>
        <strain evidence="2">20211129_DDA</strain>
        <tissue evidence="2">Liver</tissue>
    </source>
</reference>
<accession>A0AAV7PTV2</accession>
<dbReference type="EMBL" id="JANPWB010000011">
    <property type="protein sequence ID" value="KAJ1131596.1"/>
    <property type="molecule type" value="Genomic_DNA"/>
</dbReference>
<evidence type="ECO:0000313" key="2">
    <source>
        <dbReference type="EMBL" id="KAJ1131596.1"/>
    </source>
</evidence>
<organism evidence="2 3">
    <name type="scientific">Pleurodeles waltl</name>
    <name type="common">Iberian ribbed newt</name>
    <dbReference type="NCBI Taxonomy" id="8319"/>
    <lineage>
        <taxon>Eukaryota</taxon>
        <taxon>Metazoa</taxon>
        <taxon>Chordata</taxon>
        <taxon>Craniata</taxon>
        <taxon>Vertebrata</taxon>
        <taxon>Euteleostomi</taxon>
        <taxon>Amphibia</taxon>
        <taxon>Batrachia</taxon>
        <taxon>Caudata</taxon>
        <taxon>Salamandroidea</taxon>
        <taxon>Salamandridae</taxon>
        <taxon>Pleurodelinae</taxon>
        <taxon>Pleurodeles</taxon>
    </lineage>
</organism>
<feature type="region of interest" description="Disordered" evidence="1">
    <location>
        <begin position="49"/>
        <end position="91"/>
    </location>
</feature>
<keyword evidence="3" id="KW-1185">Reference proteome</keyword>
<protein>
    <submittedName>
        <fullName evidence="2">Uncharacterized protein</fullName>
    </submittedName>
</protein>
<evidence type="ECO:0000256" key="1">
    <source>
        <dbReference type="SAM" id="MobiDB-lite"/>
    </source>
</evidence>
<sequence>MRQRGVAHRKTIAAGNQPPVTRKGSRVTWSHQELDVATVKIETKTTMACRSSSSAGDIGATVDTQEAGADFGAGPDASTESETGSKGPNGT</sequence>
<gene>
    <name evidence="2" type="ORF">NDU88_009931</name>
</gene>
<comment type="caution">
    <text evidence="2">The sequence shown here is derived from an EMBL/GenBank/DDBJ whole genome shotgun (WGS) entry which is preliminary data.</text>
</comment>
<feature type="compositionally biased region" description="Polar residues" evidence="1">
    <location>
        <begin position="78"/>
        <end position="91"/>
    </location>
</feature>
<feature type="compositionally biased region" description="Basic residues" evidence="1">
    <location>
        <begin position="1"/>
        <end position="11"/>
    </location>
</feature>
<evidence type="ECO:0000313" key="3">
    <source>
        <dbReference type="Proteomes" id="UP001066276"/>
    </source>
</evidence>
<proteinExistence type="predicted"/>
<name>A0AAV7PTV2_PLEWA</name>
<dbReference type="AlphaFoldDB" id="A0AAV7PTV2"/>